<accession>A0A316DCJ4</accession>
<proteinExistence type="predicted"/>
<dbReference type="EMBL" id="QGGL01000006">
    <property type="protein sequence ID" value="PWK13953.1"/>
    <property type="molecule type" value="Genomic_DNA"/>
</dbReference>
<dbReference type="InterPro" id="IPR053163">
    <property type="entry name" value="HTH-type_regulator_Rgg"/>
</dbReference>
<dbReference type="AlphaFoldDB" id="A0A316DCJ4"/>
<reference evidence="3 4" key="1">
    <citation type="submission" date="2018-05" db="EMBL/GenBank/DDBJ databases">
        <title>Genomic Encyclopedia of Type Strains, Phase IV (KMG-IV): sequencing the most valuable type-strain genomes for metagenomic binning, comparative biology and taxonomic classification.</title>
        <authorList>
            <person name="Goeker M."/>
        </authorList>
    </citation>
    <scope>NUCLEOTIDE SEQUENCE [LARGE SCALE GENOMIC DNA]</scope>
    <source>
        <strain evidence="3 4">DSM 18773</strain>
    </source>
</reference>
<dbReference type="SMART" id="SM00530">
    <property type="entry name" value="HTH_XRE"/>
    <property type="match status" value="1"/>
</dbReference>
<dbReference type="PANTHER" id="PTHR37038:SF14">
    <property type="entry name" value="TRANSCRIPTIONAL ACTIVATOR"/>
    <property type="match status" value="1"/>
</dbReference>
<dbReference type="CDD" id="cd00093">
    <property type="entry name" value="HTH_XRE"/>
    <property type="match status" value="1"/>
</dbReference>
<organism evidence="3 4">
    <name type="scientific">Tumebacillus permanentifrigoris</name>
    <dbReference type="NCBI Taxonomy" id="378543"/>
    <lineage>
        <taxon>Bacteria</taxon>
        <taxon>Bacillati</taxon>
        <taxon>Bacillota</taxon>
        <taxon>Bacilli</taxon>
        <taxon>Bacillales</taxon>
        <taxon>Alicyclobacillaceae</taxon>
        <taxon>Tumebacillus</taxon>
    </lineage>
</organism>
<dbReference type="PROSITE" id="PS50943">
    <property type="entry name" value="HTH_CROC1"/>
    <property type="match status" value="1"/>
</dbReference>
<dbReference type="InterPro" id="IPR010982">
    <property type="entry name" value="Lambda_DNA-bd_dom_sf"/>
</dbReference>
<dbReference type="GO" id="GO:0003677">
    <property type="term" value="F:DNA binding"/>
    <property type="evidence" value="ECO:0007669"/>
    <property type="project" value="InterPro"/>
</dbReference>
<dbReference type="InterPro" id="IPR019734">
    <property type="entry name" value="TPR_rpt"/>
</dbReference>
<dbReference type="InterPro" id="IPR001387">
    <property type="entry name" value="Cro/C1-type_HTH"/>
</dbReference>
<dbReference type="InterPro" id="IPR011990">
    <property type="entry name" value="TPR-like_helical_dom_sf"/>
</dbReference>
<evidence type="ECO:0000313" key="4">
    <source>
        <dbReference type="Proteomes" id="UP000245634"/>
    </source>
</evidence>
<dbReference type="Pfam" id="PF01381">
    <property type="entry name" value="HTH_3"/>
    <property type="match status" value="1"/>
</dbReference>
<dbReference type="SMART" id="SM00028">
    <property type="entry name" value="TPR"/>
    <property type="match status" value="3"/>
</dbReference>
<keyword evidence="1" id="KW-0802">TPR repeat</keyword>
<feature type="repeat" description="TPR" evidence="1">
    <location>
        <begin position="156"/>
        <end position="189"/>
    </location>
</feature>
<protein>
    <submittedName>
        <fullName evidence="3">Helix-turn-helix protein</fullName>
    </submittedName>
</protein>
<evidence type="ECO:0000313" key="3">
    <source>
        <dbReference type="EMBL" id="PWK13953.1"/>
    </source>
</evidence>
<dbReference type="SUPFAM" id="SSF47413">
    <property type="entry name" value="lambda repressor-like DNA-binding domains"/>
    <property type="match status" value="1"/>
</dbReference>
<sequence length="429" mass="49268">MLLDPSMTIGQRFKHIRTEKGLSQAQLVDGICSIAVVSQIECDRKYPSAELWGKLADKLGVPLREIMGMQEKQMEASFQIEMIRVYIEKADYAHAVALIVEMDQRRDLLEHQRTELLVCHAECLIRDGKYEASLDVLLPFLDQQQAQQAIDDQKLCDTYNKLGNAFFKMRDFEKAYSAFEQGYRISKRLPEYSVVAARVAYNLGLTCNQLDYKNDAQRYLREAKEFFESVCDMTDVADTLFALAMATGNVEYLSRARTLYEGLNLEREANVAKLHFAYYIESQKDYHSALHKIDDARKVFERLGDVGMCTYSTARSALISIDHDDLPKAEEYLKQAEGFMEQMEALDDYLCAEFYRARALYNFQQKNYDQCILDSQTSSEMCAKMGLYAESAVSLQLSAEAYHYKGMNDTAFEVSKKAFELLRPRGKKI</sequence>
<dbReference type="Proteomes" id="UP000245634">
    <property type="component" value="Unassembled WGS sequence"/>
</dbReference>
<dbReference type="PANTHER" id="PTHR37038">
    <property type="entry name" value="TRANSCRIPTIONAL REGULATOR-RELATED"/>
    <property type="match status" value="1"/>
</dbReference>
<keyword evidence="4" id="KW-1185">Reference proteome</keyword>
<dbReference type="Gene3D" id="1.10.260.40">
    <property type="entry name" value="lambda repressor-like DNA-binding domains"/>
    <property type="match status" value="1"/>
</dbReference>
<evidence type="ECO:0000256" key="1">
    <source>
        <dbReference type="PROSITE-ProRule" id="PRU00339"/>
    </source>
</evidence>
<dbReference type="OrthoDB" id="1150409at2"/>
<comment type="caution">
    <text evidence="3">The sequence shown here is derived from an EMBL/GenBank/DDBJ whole genome shotgun (WGS) entry which is preliminary data.</text>
</comment>
<evidence type="ECO:0000259" key="2">
    <source>
        <dbReference type="PROSITE" id="PS50943"/>
    </source>
</evidence>
<gene>
    <name evidence="3" type="ORF">C7459_106250</name>
</gene>
<feature type="domain" description="HTH cro/C1-type" evidence="2">
    <location>
        <begin position="13"/>
        <end position="66"/>
    </location>
</feature>
<dbReference type="PROSITE" id="PS50005">
    <property type="entry name" value="TPR"/>
    <property type="match status" value="1"/>
</dbReference>
<dbReference type="SUPFAM" id="SSF48452">
    <property type="entry name" value="TPR-like"/>
    <property type="match status" value="2"/>
</dbReference>
<dbReference type="Gene3D" id="1.25.40.10">
    <property type="entry name" value="Tetratricopeptide repeat domain"/>
    <property type="match status" value="2"/>
</dbReference>
<dbReference type="RefSeq" id="WP_109688504.1">
    <property type="nucleotide sequence ID" value="NZ_QGGL01000006.1"/>
</dbReference>
<dbReference type="Pfam" id="PF13424">
    <property type="entry name" value="TPR_12"/>
    <property type="match status" value="1"/>
</dbReference>
<name>A0A316DCJ4_9BACL</name>